<protein>
    <submittedName>
        <fullName evidence="1">Uncharacterized protein</fullName>
    </submittedName>
</protein>
<dbReference type="Proteomes" id="UP000546162">
    <property type="component" value="Unassembled WGS sequence"/>
</dbReference>
<dbReference type="RefSeq" id="WP_185042679.1">
    <property type="nucleotide sequence ID" value="NZ_BAABFG010000005.1"/>
</dbReference>
<organism evidence="1 2">
    <name type="scientific">Actinoplanes octamycinicus</name>
    <dbReference type="NCBI Taxonomy" id="135948"/>
    <lineage>
        <taxon>Bacteria</taxon>
        <taxon>Bacillati</taxon>
        <taxon>Actinomycetota</taxon>
        <taxon>Actinomycetes</taxon>
        <taxon>Micromonosporales</taxon>
        <taxon>Micromonosporaceae</taxon>
        <taxon>Actinoplanes</taxon>
    </lineage>
</organism>
<sequence>MGHVLARLNGFGLTLMPNWPYSFERDHVGSHCVRVTRWTSSGPVQVVIDPSHRLVDASDVVDAADGLDVPYWLIETSLFRVRWPAGFTVDSPRDAGDGTPFYLQGPGRAAIFPQGPVANARLADSDALVAPDQTVLAQRVSDGGIASIELSYSHDGESWWQAHWKVPFGADNLVVITAQSLLIASEQTREAAEAVVAGFERTT</sequence>
<gene>
    <name evidence="1" type="ORF">BJY16_005752</name>
</gene>
<evidence type="ECO:0000313" key="1">
    <source>
        <dbReference type="EMBL" id="MBB4742293.1"/>
    </source>
</evidence>
<name>A0A7W7M9R6_9ACTN</name>
<dbReference type="AlphaFoldDB" id="A0A7W7M9R6"/>
<dbReference type="EMBL" id="JACHNB010000001">
    <property type="protein sequence ID" value="MBB4742293.1"/>
    <property type="molecule type" value="Genomic_DNA"/>
</dbReference>
<accession>A0A7W7M9R6</accession>
<comment type="caution">
    <text evidence="1">The sequence shown here is derived from an EMBL/GenBank/DDBJ whole genome shotgun (WGS) entry which is preliminary data.</text>
</comment>
<reference evidence="1 2" key="1">
    <citation type="submission" date="2020-08" db="EMBL/GenBank/DDBJ databases">
        <title>Sequencing the genomes of 1000 actinobacteria strains.</title>
        <authorList>
            <person name="Klenk H.-P."/>
        </authorList>
    </citation>
    <scope>NUCLEOTIDE SEQUENCE [LARGE SCALE GENOMIC DNA]</scope>
    <source>
        <strain evidence="1 2">DSM 45809</strain>
    </source>
</reference>
<keyword evidence="2" id="KW-1185">Reference proteome</keyword>
<proteinExistence type="predicted"/>
<evidence type="ECO:0000313" key="2">
    <source>
        <dbReference type="Proteomes" id="UP000546162"/>
    </source>
</evidence>